<dbReference type="SUPFAM" id="SSF54285">
    <property type="entry name" value="MoaD/ThiS"/>
    <property type="match status" value="1"/>
</dbReference>
<dbReference type="AlphaFoldDB" id="A0A382ZZT4"/>
<name>A0A382ZZT4_9ZZZZ</name>
<dbReference type="InterPro" id="IPR016155">
    <property type="entry name" value="Mopterin_synth/thiamin_S_b"/>
</dbReference>
<reference evidence="1" key="1">
    <citation type="submission" date="2018-05" db="EMBL/GenBank/DDBJ databases">
        <authorList>
            <person name="Lanie J.A."/>
            <person name="Ng W.-L."/>
            <person name="Kazmierczak K.M."/>
            <person name="Andrzejewski T.M."/>
            <person name="Davidsen T.M."/>
            <person name="Wayne K.J."/>
            <person name="Tettelin H."/>
            <person name="Glass J.I."/>
            <person name="Rusch D."/>
            <person name="Podicherti R."/>
            <person name="Tsui H.-C.T."/>
            <person name="Winkler M.E."/>
        </authorList>
    </citation>
    <scope>NUCLEOTIDE SEQUENCE</scope>
</reference>
<dbReference type="InterPro" id="IPR012675">
    <property type="entry name" value="Beta-grasp_dom_sf"/>
</dbReference>
<gene>
    <name evidence="1" type="ORF">METZ01_LOCUS453309</name>
</gene>
<proteinExistence type="predicted"/>
<dbReference type="Gene3D" id="3.10.20.30">
    <property type="match status" value="1"/>
</dbReference>
<protein>
    <recommendedName>
        <fullName evidence="2">Molybdopterin synthase sulfur carrier subunit</fullName>
    </recommendedName>
</protein>
<sequence>MANIIIPALLQSFTDGKSRVEVPGKTLRQAIENLDEIYPGFAERLLDEDGQLVPEILASIDGETAHLGLRQGLAETSEVAFVPA</sequence>
<dbReference type="EMBL" id="UINC01187630">
    <property type="protein sequence ID" value="SVE00455.1"/>
    <property type="molecule type" value="Genomic_DNA"/>
</dbReference>
<evidence type="ECO:0000313" key="1">
    <source>
        <dbReference type="EMBL" id="SVE00455.1"/>
    </source>
</evidence>
<organism evidence="1">
    <name type="scientific">marine metagenome</name>
    <dbReference type="NCBI Taxonomy" id="408172"/>
    <lineage>
        <taxon>unclassified sequences</taxon>
        <taxon>metagenomes</taxon>
        <taxon>ecological metagenomes</taxon>
    </lineage>
</organism>
<feature type="non-terminal residue" evidence="1">
    <location>
        <position position="84"/>
    </location>
</feature>
<accession>A0A382ZZT4</accession>
<evidence type="ECO:0008006" key="2">
    <source>
        <dbReference type="Google" id="ProtNLM"/>
    </source>
</evidence>